<evidence type="ECO:0000313" key="1">
    <source>
        <dbReference type="EMBL" id="MDC0682541.1"/>
    </source>
</evidence>
<proteinExistence type="predicted"/>
<protein>
    <recommendedName>
        <fullName evidence="3">Histidine kinase/HSP90-like ATPase domain-containing protein</fullName>
    </recommendedName>
</protein>
<dbReference type="Proteomes" id="UP001217485">
    <property type="component" value="Unassembled WGS sequence"/>
</dbReference>
<organism evidence="1 2">
    <name type="scientific">Sorangium atrum</name>
    <dbReference type="NCBI Taxonomy" id="2995308"/>
    <lineage>
        <taxon>Bacteria</taxon>
        <taxon>Pseudomonadati</taxon>
        <taxon>Myxococcota</taxon>
        <taxon>Polyangia</taxon>
        <taxon>Polyangiales</taxon>
        <taxon>Polyangiaceae</taxon>
        <taxon>Sorangium</taxon>
    </lineage>
</organism>
<dbReference type="EMBL" id="JAQNDK010000004">
    <property type="protein sequence ID" value="MDC0682541.1"/>
    <property type="molecule type" value="Genomic_DNA"/>
</dbReference>
<accession>A0ABT5C7Y3</accession>
<reference evidence="1 2" key="1">
    <citation type="submission" date="2023-01" db="EMBL/GenBank/DDBJ databases">
        <title>Minimal conservation of predation-associated metabolite biosynthetic gene clusters underscores biosynthetic potential of Myxococcota including descriptions for ten novel species: Archangium lansinium sp. nov., Myxococcus landrumus sp. nov., Nannocystis bai.</title>
        <authorList>
            <person name="Ahearne A."/>
            <person name="Stevens C."/>
            <person name="Dowd S."/>
        </authorList>
    </citation>
    <scope>NUCLEOTIDE SEQUENCE [LARGE SCALE GENOMIC DNA]</scope>
    <source>
        <strain evidence="1 2">WIWO2</strain>
    </source>
</reference>
<name>A0ABT5C7Y3_9BACT</name>
<keyword evidence="2" id="KW-1185">Reference proteome</keyword>
<evidence type="ECO:0000313" key="2">
    <source>
        <dbReference type="Proteomes" id="UP001217485"/>
    </source>
</evidence>
<gene>
    <name evidence="1" type="ORF">POL72_32740</name>
</gene>
<dbReference type="RefSeq" id="WP_272100546.1">
    <property type="nucleotide sequence ID" value="NZ_JAQNDK010000004.1"/>
</dbReference>
<comment type="caution">
    <text evidence="1">The sequence shown here is derived from an EMBL/GenBank/DDBJ whole genome shotgun (WGS) entry which is preliminary data.</text>
</comment>
<evidence type="ECO:0008006" key="3">
    <source>
        <dbReference type="Google" id="ProtNLM"/>
    </source>
</evidence>
<sequence>MDAAEMVACELLENAIKYGEEVPAARAIRFTLSMTEDRIELVTTNGCTDHGSVNRLLCRIESLRSAPDKTELYIERLHELLASPRDGANVGIYRIAMEGGFALDATYADETVTVTATRRIHDRVDI</sequence>